<dbReference type="EMBL" id="JBBNAG010000012">
    <property type="protein sequence ID" value="KAK9089577.1"/>
    <property type="molecule type" value="Genomic_DNA"/>
</dbReference>
<dbReference type="PROSITE" id="PS50082">
    <property type="entry name" value="WD_REPEATS_2"/>
    <property type="match status" value="3"/>
</dbReference>
<feature type="region of interest" description="Disordered" evidence="4">
    <location>
        <begin position="1"/>
        <end position="53"/>
    </location>
</feature>
<evidence type="ECO:0000313" key="5">
    <source>
        <dbReference type="EMBL" id="KAK9089577.1"/>
    </source>
</evidence>
<dbReference type="InterPro" id="IPR015943">
    <property type="entry name" value="WD40/YVTN_repeat-like_dom_sf"/>
</dbReference>
<feature type="compositionally biased region" description="Polar residues" evidence="4">
    <location>
        <begin position="84"/>
        <end position="99"/>
    </location>
</feature>
<keyword evidence="6" id="KW-1185">Reference proteome</keyword>
<dbReference type="PANTHER" id="PTHR44566">
    <property type="entry name" value="TRANSDUCIN/WD40 REPEAT-LIKE SUPERFAMILY PROTEIN"/>
    <property type="match status" value="1"/>
</dbReference>
<evidence type="ECO:0008006" key="7">
    <source>
        <dbReference type="Google" id="ProtNLM"/>
    </source>
</evidence>
<feature type="repeat" description="WD" evidence="3">
    <location>
        <begin position="178"/>
        <end position="219"/>
    </location>
</feature>
<proteinExistence type="predicted"/>
<keyword evidence="2" id="KW-0677">Repeat</keyword>
<keyword evidence="1 3" id="KW-0853">WD repeat</keyword>
<dbReference type="Proteomes" id="UP001419268">
    <property type="component" value="Unassembled WGS sequence"/>
</dbReference>
<organism evidence="5 6">
    <name type="scientific">Stephania cephalantha</name>
    <dbReference type="NCBI Taxonomy" id="152367"/>
    <lineage>
        <taxon>Eukaryota</taxon>
        <taxon>Viridiplantae</taxon>
        <taxon>Streptophyta</taxon>
        <taxon>Embryophyta</taxon>
        <taxon>Tracheophyta</taxon>
        <taxon>Spermatophyta</taxon>
        <taxon>Magnoliopsida</taxon>
        <taxon>Ranunculales</taxon>
        <taxon>Menispermaceae</taxon>
        <taxon>Menispermoideae</taxon>
        <taxon>Cissampelideae</taxon>
        <taxon>Stephania</taxon>
    </lineage>
</organism>
<dbReference type="InterPro" id="IPR053053">
    <property type="entry name" value="WD_repeat_protein"/>
</dbReference>
<evidence type="ECO:0000256" key="2">
    <source>
        <dbReference type="ARBA" id="ARBA00022737"/>
    </source>
</evidence>
<dbReference type="InterPro" id="IPR019775">
    <property type="entry name" value="WD40_repeat_CS"/>
</dbReference>
<dbReference type="SUPFAM" id="SSF50978">
    <property type="entry name" value="WD40 repeat-like"/>
    <property type="match status" value="1"/>
</dbReference>
<evidence type="ECO:0000256" key="4">
    <source>
        <dbReference type="SAM" id="MobiDB-lite"/>
    </source>
</evidence>
<dbReference type="Gene3D" id="2.130.10.10">
    <property type="entry name" value="YVTN repeat-like/Quinoprotein amine dehydrogenase"/>
    <property type="match status" value="1"/>
</dbReference>
<dbReference type="AlphaFoldDB" id="A0AAP0HM06"/>
<evidence type="ECO:0000256" key="1">
    <source>
        <dbReference type="ARBA" id="ARBA00022574"/>
    </source>
</evidence>
<sequence>MDLLRSAYSTNSDEELENPTPTKRFRHQNQPTSSRPLRPNSHFPNRPNEPLIPGRYVSKRERALLLNTSSSSATTSPTPTTTANDLVTPSTATPSVGSVSSCNLRPDISSSLKVGAKGAARGQIPEKLSIVLNGHTKAVNAIHWSPTHAHLLASAGMDHSVYVWNVWSREDQKKARIFNFHNTAIKDVRWSPQGLFLLSCGYDCTSRLIDVEKGTQTQFFKEDQTVDVVKFHPDNSNLFLSGGSNGLIRLWDIRAGRVALEYKRGGLGPILDVEFSLDGKQFISSADITNGFASENSIIVWDVSRQIPLSNQVYVEAYTCPCIRYHPFDALFVAQSNGNYIAIFSSAPPFRLDKYKRYEKHAVSGFPIKCNFNLDGQILVSGSSDGCIYFYSSKTSELLRKIKAYERACVDVIFHPRLPNVIASCSWNGDVSVCE</sequence>
<dbReference type="PANTHER" id="PTHR44566:SF1">
    <property type="entry name" value="WD REPEAT-CONTAINING PROTEIN 25"/>
    <property type="match status" value="1"/>
</dbReference>
<feature type="repeat" description="WD" evidence="3">
    <location>
        <begin position="219"/>
        <end position="261"/>
    </location>
</feature>
<evidence type="ECO:0000256" key="3">
    <source>
        <dbReference type="PROSITE-ProRule" id="PRU00221"/>
    </source>
</evidence>
<dbReference type="PROSITE" id="PS50294">
    <property type="entry name" value="WD_REPEATS_REGION"/>
    <property type="match status" value="2"/>
</dbReference>
<accession>A0AAP0HM06</accession>
<reference evidence="5 6" key="1">
    <citation type="submission" date="2024-01" db="EMBL/GenBank/DDBJ databases">
        <title>Genome assemblies of Stephania.</title>
        <authorList>
            <person name="Yang L."/>
        </authorList>
    </citation>
    <scope>NUCLEOTIDE SEQUENCE [LARGE SCALE GENOMIC DNA]</scope>
    <source>
        <strain evidence="5">JXDWG</strain>
        <tissue evidence="5">Leaf</tissue>
    </source>
</reference>
<feature type="compositionally biased region" description="Low complexity" evidence="4">
    <location>
        <begin position="68"/>
        <end position="83"/>
    </location>
</feature>
<gene>
    <name evidence="5" type="ORF">Scep_028659</name>
</gene>
<feature type="repeat" description="WD" evidence="3">
    <location>
        <begin position="132"/>
        <end position="174"/>
    </location>
</feature>
<dbReference type="SMART" id="SM00320">
    <property type="entry name" value="WD40"/>
    <property type="match status" value="6"/>
</dbReference>
<dbReference type="PROSITE" id="PS00678">
    <property type="entry name" value="WD_REPEATS_1"/>
    <property type="match status" value="1"/>
</dbReference>
<dbReference type="InterPro" id="IPR036322">
    <property type="entry name" value="WD40_repeat_dom_sf"/>
</dbReference>
<dbReference type="InterPro" id="IPR001680">
    <property type="entry name" value="WD40_rpt"/>
</dbReference>
<feature type="region of interest" description="Disordered" evidence="4">
    <location>
        <begin position="67"/>
        <end position="99"/>
    </location>
</feature>
<evidence type="ECO:0000313" key="6">
    <source>
        <dbReference type="Proteomes" id="UP001419268"/>
    </source>
</evidence>
<comment type="caution">
    <text evidence="5">The sequence shown here is derived from an EMBL/GenBank/DDBJ whole genome shotgun (WGS) entry which is preliminary data.</text>
</comment>
<protein>
    <recommendedName>
        <fullName evidence="7">WD repeat-containing protein 25</fullName>
    </recommendedName>
</protein>
<name>A0AAP0HM06_9MAGN</name>
<dbReference type="Pfam" id="PF00400">
    <property type="entry name" value="WD40"/>
    <property type="match status" value="4"/>
</dbReference>